<dbReference type="Proteomes" id="UP001148786">
    <property type="component" value="Unassembled WGS sequence"/>
</dbReference>
<feature type="compositionally biased region" description="Polar residues" evidence="1">
    <location>
        <begin position="216"/>
        <end position="225"/>
    </location>
</feature>
<sequence length="278" mass="29415">MLMSGKEQAMNSQLPPPYPPPEGAPPPQGMPTPQAQGQPMPPQQGQPVMMTPPVQAQPAGTPGTMDPTAVAALGQQYRDQLFAQCAIGNHERTTTYGVCGIITAIASQILEVENDGVLLSPLQCTAPILRRSAHVVASIWRRDEITPPTASYRKEQEGMNDQLPPPYAPIDDTSPPQEMPVPTPAPSQAPPVPQAQAPTPPIPQPQDRPITITPPVQAQPTSTPGSMDPASVAALGRQYRDQLFAQCAIGNHERTTTYGVCGIVTAIVSTSTSKVMGC</sequence>
<keyword evidence="3" id="KW-1185">Reference proteome</keyword>
<name>A0A9W8KA14_9AGAR</name>
<accession>A0A9W8KA14</accession>
<feature type="compositionally biased region" description="Pro residues" evidence="1">
    <location>
        <begin position="177"/>
        <end position="206"/>
    </location>
</feature>
<dbReference type="OrthoDB" id="2564984at2759"/>
<protein>
    <submittedName>
        <fullName evidence="2">Uncharacterized protein</fullName>
    </submittedName>
</protein>
<evidence type="ECO:0000313" key="2">
    <source>
        <dbReference type="EMBL" id="KAJ3512749.1"/>
    </source>
</evidence>
<proteinExistence type="predicted"/>
<feature type="compositionally biased region" description="Low complexity" evidence="1">
    <location>
        <begin position="45"/>
        <end position="54"/>
    </location>
</feature>
<reference evidence="2" key="1">
    <citation type="submission" date="2022-07" db="EMBL/GenBank/DDBJ databases">
        <title>Genome Sequence of Agrocybe chaxingu.</title>
        <authorList>
            <person name="Buettner E."/>
        </authorList>
    </citation>
    <scope>NUCLEOTIDE SEQUENCE</scope>
    <source>
        <strain evidence="2">MP-N11</strain>
    </source>
</reference>
<feature type="region of interest" description="Disordered" evidence="1">
    <location>
        <begin position="1"/>
        <end position="62"/>
    </location>
</feature>
<organism evidence="2 3">
    <name type="scientific">Agrocybe chaxingu</name>
    <dbReference type="NCBI Taxonomy" id="84603"/>
    <lineage>
        <taxon>Eukaryota</taxon>
        <taxon>Fungi</taxon>
        <taxon>Dikarya</taxon>
        <taxon>Basidiomycota</taxon>
        <taxon>Agaricomycotina</taxon>
        <taxon>Agaricomycetes</taxon>
        <taxon>Agaricomycetidae</taxon>
        <taxon>Agaricales</taxon>
        <taxon>Agaricineae</taxon>
        <taxon>Strophariaceae</taxon>
        <taxon>Agrocybe</taxon>
    </lineage>
</organism>
<dbReference type="EMBL" id="JANKHO010000238">
    <property type="protein sequence ID" value="KAJ3512749.1"/>
    <property type="molecule type" value="Genomic_DNA"/>
</dbReference>
<dbReference type="AlphaFoldDB" id="A0A9W8KA14"/>
<evidence type="ECO:0000256" key="1">
    <source>
        <dbReference type="SAM" id="MobiDB-lite"/>
    </source>
</evidence>
<evidence type="ECO:0000313" key="3">
    <source>
        <dbReference type="Proteomes" id="UP001148786"/>
    </source>
</evidence>
<comment type="caution">
    <text evidence="2">The sequence shown here is derived from an EMBL/GenBank/DDBJ whole genome shotgun (WGS) entry which is preliminary data.</text>
</comment>
<feature type="region of interest" description="Disordered" evidence="1">
    <location>
        <begin position="147"/>
        <end position="229"/>
    </location>
</feature>
<gene>
    <name evidence="2" type="ORF">NLJ89_g3339</name>
</gene>
<feature type="compositionally biased region" description="Pro residues" evidence="1">
    <location>
        <begin position="14"/>
        <end position="30"/>
    </location>
</feature>